<keyword evidence="3" id="KW-1185">Reference proteome</keyword>
<proteinExistence type="predicted"/>
<dbReference type="AlphaFoldDB" id="A0A4R7LCH1"/>
<evidence type="ECO:0000313" key="3">
    <source>
        <dbReference type="Proteomes" id="UP000294563"/>
    </source>
</evidence>
<feature type="signal peptide" evidence="1">
    <location>
        <begin position="1"/>
        <end position="22"/>
    </location>
</feature>
<sequence>MSRILTGAALAAWFGIVSPTHADGIAAAITPPRPNVLLPSPELPHDVDETLVTFTSAIAPFAEYQDPVTEIVARQANISNFGTACGSSLTITPNPDAMLNVRVSAPCLPYDVVRIEHENLAFTQPMPLTGELSFLLPALDEYAELKAVLSDGTVLNAAAHVPDAQNFARVALQWSGADPGELVAKAPKVLDGQVFHLGQSLDTSGAVLQVFSSRISDSATSGVVRLSMQAAVTANNCEAGHAARVHRTVPGEPTSTYDLTLKGPGCGAVGERLELKNILRDLKLAGNQGG</sequence>
<dbReference type="OrthoDB" id="7956241at2"/>
<keyword evidence="1" id="KW-0732">Signal</keyword>
<feature type="chain" id="PRO_5021004182" evidence="1">
    <location>
        <begin position="23"/>
        <end position="290"/>
    </location>
</feature>
<gene>
    <name evidence="2" type="ORF">BDE40_3430</name>
</gene>
<dbReference type="RefSeq" id="WP_134016535.1">
    <property type="nucleotide sequence ID" value="NZ_SOBH01000004.1"/>
</dbReference>
<reference evidence="2 3" key="1">
    <citation type="submission" date="2019-03" db="EMBL/GenBank/DDBJ databases">
        <title>Genomic Encyclopedia of Archaeal and Bacterial Type Strains, Phase II (KMG-II): from individual species to whole genera.</title>
        <authorList>
            <person name="Goeker M."/>
        </authorList>
    </citation>
    <scope>NUCLEOTIDE SEQUENCE [LARGE SCALE GENOMIC DNA]</scope>
    <source>
        <strain evidence="2 3">DSM 29467</strain>
    </source>
</reference>
<dbReference type="Proteomes" id="UP000294563">
    <property type="component" value="Unassembled WGS sequence"/>
</dbReference>
<name>A0A4R7LCH1_9RHOB</name>
<organism evidence="2 3">
    <name type="scientific">Litoreibacter halocynthiae</name>
    <dbReference type="NCBI Taxonomy" id="1242689"/>
    <lineage>
        <taxon>Bacteria</taxon>
        <taxon>Pseudomonadati</taxon>
        <taxon>Pseudomonadota</taxon>
        <taxon>Alphaproteobacteria</taxon>
        <taxon>Rhodobacterales</taxon>
        <taxon>Roseobacteraceae</taxon>
        <taxon>Litoreibacter</taxon>
    </lineage>
</organism>
<evidence type="ECO:0000256" key="1">
    <source>
        <dbReference type="SAM" id="SignalP"/>
    </source>
</evidence>
<evidence type="ECO:0000313" key="2">
    <source>
        <dbReference type="EMBL" id="TDT73243.1"/>
    </source>
</evidence>
<accession>A0A4R7LCH1</accession>
<protein>
    <submittedName>
        <fullName evidence="2">Uncharacterized protein</fullName>
    </submittedName>
</protein>
<comment type="caution">
    <text evidence="2">The sequence shown here is derived from an EMBL/GenBank/DDBJ whole genome shotgun (WGS) entry which is preliminary data.</text>
</comment>
<dbReference type="EMBL" id="SOBH01000004">
    <property type="protein sequence ID" value="TDT73243.1"/>
    <property type="molecule type" value="Genomic_DNA"/>
</dbReference>